<feature type="region of interest" description="Disordered" evidence="1">
    <location>
        <begin position="1"/>
        <end position="23"/>
    </location>
</feature>
<evidence type="ECO:0000256" key="1">
    <source>
        <dbReference type="SAM" id="MobiDB-lite"/>
    </source>
</evidence>
<protein>
    <submittedName>
        <fullName evidence="2">Uncharacterized protein</fullName>
    </submittedName>
</protein>
<evidence type="ECO:0000313" key="2">
    <source>
        <dbReference type="EMBL" id="MPC75428.1"/>
    </source>
</evidence>
<accession>A0A5B7I3C2</accession>
<sequence length="117" mass="13071">MHFGDRGVPKHTGLNPAHGPSVGRGYNRDNGSLTVAPLCLHSLAAFYNLCFHLTSFIVTMPKVPKETRKRKKVVFTIQQKLEILNKLKAGDNCACPKGRFVTVVFIIFLPKKISVFF</sequence>
<keyword evidence="3" id="KW-1185">Reference proteome</keyword>
<proteinExistence type="predicted"/>
<gene>
    <name evidence="2" type="ORF">E2C01_069815</name>
</gene>
<organism evidence="2 3">
    <name type="scientific">Portunus trituberculatus</name>
    <name type="common">Swimming crab</name>
    <name type="synonym">Neptunus trituberculatus</name>
    <dbReference type="NCBI Taxonomy" id="210409"/>
    <lineage>
        <taxon>Eukaryota</taxon>
        <taxon>Metazoa</taxon>
        <taxon>Ecdysozoa</taxon>
        <taxon>Arthropoda</taxon>
        <taxon>Crustacea</taxon>
        <taxon>Multicrustacea</taxon>
        <taxon>Malacostraca</taxon>
        <taxon>Eumalacostraca</taxon>
        <taxon>Eucarida</taxon>
        <taxon>Decapoda</taxon>
        <taxon>Pleocyemata</taxon>
        <taxon>Brachyura</taxon>
        <taxon>Eubrachyura</taxon>
        <taxon>Portunoidea</taxon>
        <taxon>Portunidae</taxon>
        <taxon>Portuninae</taxon>
        <taxon>Portunus</taxon>
    </lineage>
</organism>
<name>A0A5B7I3C2_PORTR</name>
<dbReference type="EMBL" id="VSRR010041101">
    <property type="protein sequence ID" value="MPC75428.1"/>
    <property type="molecule type" value="Genomic_DNA"/>
</dbReference>
<dbReference type="Proteomes" id="UP000324222">
    <property type="component" value="Unassembled WGS sequence"/>
</dbReference>
<evidence type="ECO:0000313" key="3">
    <source>
        <dbReference type="Proteomes" id="UP000324222"/>
    </source>
</evidence>
<comment type="caution">
    <text evidence="2">The sequence shown here is derived from an EMBL/GenBank/DDBJ whole genome shotgun (WGS) entry which is preliminary data.</text>
</comment>
<reference evidence="2 3" key="1">
    <citation type="submission" date="2019-05" db="EMBL/GenBank/DDBJ databases">
        <title>Another draft genome of Portunus trituberculatus and its Hox gene families provides insights of decapod evolution.</title>
        <authorList>
            <person name="Jeong J.-H."/>
            <person name="Song I."/>
            <person name="Kim S."/>
            <person name="Choi T."/>
            <person name="Kim D."/>
            <person name="Ryu S."/>
            <person name="Kim W."/>
        </authorList>
    </citation>
    <scope>NUCLEOTIDE SEQUENCE [LARGE SCALE GENOMIC DNA]</scope>
    <source>
        <tissue evidence="2">Muscle</tissue>
    </source>
</reference>
<dbReference type="AlphaFoldDB" id="A0A5B7I3C2"/>